<dbReference type="AlphaFoldDB" id="A0A0N4ZKK7"/>
<reference evidence="10" key="1">
    <citation type="submission" date="2017-02" db="UniProtKB">
        <authorList>
            <consortium name="WormBaseParasite"/>
        </authorList>
    </citation>
    <scope>IDENTIFICATION</scope>
</reference>
<name>A0A0N4ZKK7_PARTI</name>
<keyword evidence="5 8" id="KW-1133">Transmembrane helix</keyword>
<keyword evidence="3 7" id="KW-0813">Transport</keyword>
<dbReference type="InterPro" id="IPR023271">
    <property type="entry name" value="Aquaporin-like"/>
</dbReference>
<accession>A0A0N4ZKK7</accession>
<dbReference type="PRINTS" id="PR00783">
    <property type="entry name" value="MINTRINSICP"/>
</dbReference>
<evidence type="ECO:0000256" key="3">
    <source>
        <dbReference type="ARBA" id="ARBA00022448"/>
    </source>
</evidence>
<dbReference type="Pfam" id="PF00230">
    <property type="entry name" value="MIP"/>
    <property type="match status" value="1"/>
</dbReference>
<dbReference type="PANTHER" id="PTHR19139:SF284">
    <property type="entry name" value="AQUAPORIN"/>
    <property type="match status" value="1"/>
</dbReference>
<keyword evidence="6 8" id="KW-0472">Membrane</keyword>
<dbReference type="PANTHER" id="PTHR19139">
    <property type="entry name" value="AQUAPORIN TRANSPORTER"/>
    <property type="match status" value="1"/>
</dbReference>
<organism evidence="9 10">
    <name type="scientific">Parastrongyloides trichosuri</name>
    <name type="common">Possum-specific nematode worm</name>
    <dbReference type="NCBI Taxonomy" id="131310"/>
    <lineage>
        <taxon>Eukaryota</taxon>
        <taxon>Metazoa</taxon>
        <taxon>Ecdysozoa</taxon>
        <taxon>Nematoda</taxon>
        <taxon>Chromadorea</taxon>
        <taxon>Rhabditida</taxon>
        <taxon>Tylenchina</taxon>
        <taxon>Panagrolaimomorpha</taxon>
        <taxon>Strongyloidoidea</taxon>
        <taxon>Strongyloididae</taxon>
        <taxon>Parastrongyloides</taxon>
    </lineage>
</organism>
<dbReference type="PROSITE" id="PS00221">
    <property type="entry name" value="MIP"/>
    <property type="match status" value="1"/>
</dbReference>
<keyword evidence="9" id="KW-1185">Reference proteome</keyword>
<feature type="transmembrane region" description="Helical" evidence="8">
    <location>
        <begin position="139"/>
        <end position="163"/>
    </location>
</feature>
<dbReference type="WBParaSite" id="PTRK_0000864000.1">
    <property type="protein sequence ID" value="PTRK_0000864000.1"/>
    <property type="gene ID" value="PTRK_0000864000"/>
</dbReference>
<keyword evidence="4 7" id="KW-0812">Transmembrane</keyword>
<dbReference type="Gene3D" id="1.20.1080.10">
    <property type="entry name" value="Glycerol uptake facilitator protein"/>
    <property type="match status" value="1"/>
</dbReference>
<evidence type="ECO:0000256" key="1">
    <source>
        <dbReference type="ARBA" id="ARBA00004141"/>
    </source>
</evidence>
<feature type="transmembrane region" description="Helical" evidence="8">
    <location>
        <begin position="30"/>
        <end position="57"/>
    </location>
</feature>
<dbReference type="InterPro" id="IPR022357">
    <property type="entry name" value="MIP_CS"/>
</dbReference>
<evidence type="ECO:0000256" key="7">
    <source>
        <dbReference type="RuleBase" id="RU000477"/>
    </source>
</evidence>
<evidence type="ECO:0000256" key="5">
    <source>
        <dbReference type="ARBA" id="ARBA00022989"/>
    </source>
</evidence>
<feature type="transmembrane region" description="Helical" evidence="8">
    <location>
        <begin position="95"/>
        <end position="119"/>
    </location>
</feature>
<sequence>MVNTNDWEGSITSKDTITVERRYTIINKVLAEYVACLIFVFIGSVSTLHGNIVSVAFAHGLTIFAGVSAFGGISGGHLNPAVTLALVLSKKCPPIYLLAYWPAQLLGGFSGGVLVRAILNDKQYNSILGGATTLNMDNTWWQGLITECVLTVILTLVIVMVAADRENFSLAPIAIGLTLSLSILGCGSISGASLNPARSLGPAAAFSIFGSYNSTVWNDHYIYWGGPLLGSIITATLYRSFFDSNVKERIF</sequence>
<evidence type="ECO:0000256" key="6">
    <source>
        <dbReference type="ARBA" id="ARBA00023136"/>
    </source>
</evidence>
<feature type="transmembrane region" description="Helical" evidence="8">
    <location>
        <begin position="221"/>
        <end position="241"/>
    </location>
</feature>
<feature type="transmembrane region" description="Helical" evidence="8">
    <location>
        <begin position="170"/>
        <end position="192"/>
    </location>
</feature>
<dbReference type="InterPro" id="IPR034294">
    <property type="entry name" value="Aquaporin_transptr"/>
</dbReference>
<dbReference type="GO" id="GO:0005886">
    <property type="term" value="C:plasma membrane"/>
    <property type="evidence" value="ECO:0007669"/>
    <property type="project" value="TreeGrafter"/>
</dbReference>
<proteinExistence type="inferred from homology"/>
<evidence type="ECO:0000256" key="2">
    <source>
        <dbReference type="ARBA" id="ARBA00006175"/>
    </source>
</evidence>
<evidence type="ECO:0000256" key="4">
    <source>
        <dbReference type="ARBA" id="ARBA00022692"/>
    </source>
</evidence>
<evidence type="ECO:0000313" key="10">
    <source>
        <dbReference type="WBParaSite" id="PTRK_0000864000.1"/>
    </source>
</evidence>
<protein>
    <submittedName>
        <fullName evidence="10">Aquaporin</fullName>
    </submittedName>
</protein>
<evidence type="ECO:0000313" key="9">
    <source>
        <dbReference type="Proteomes" id="UP000038045"/>
    </source>
</evidence>
<comment type="subcellular location">
    <subcellularLocation>
        <location evidence="1">Membrane</location>
        <topology evidence="1">Multi-pass membrane protein</topology>
    </subcellularLocation>
</comment>
<dbReference type="InterPro" id="IPR000425">
    <property type="entry name" value="MIP"/>
</dbReference>
<dbReference type="STRING" id="131310.A0A0N4ZKK7"/>
<evidence type="ECO:0000256" key="8">
    <source>
        <dbReference type="SAM" id="Phobius"/>
    </source>
</evidence>
<dbReference type="Proteomes" id="UP000038045">
    <property type="component" value="Unplaced"/>
</dbReference>
<comment type="similarity">
    <text evidence="2 7">Belongs to the MIP/aquaporin (TC 1.A.8) family.</text>
</comment>
<feature type="transmembrane region" description="Helical" evidence="8">
    <location>
        <begin position="63"/>
        <end position="88"/>
    </location>
</feature>
<dbReference type="SUPFAM" id="SSF81338">
    <property type="entry name" value="Aquaporin-like"/>
    <property type="match status" value="1"/>
</dbReference>
<dbReference type="GO" id="GO:0015250">
    <property type="term" value="F:water channel activity"/>
    <property type="evidence" value="ECO:0007669"/>
    <property type="project" value="TreeGrafter"/>
</dbReference>